<evidence type="ECO:0000256" key="2">
    <source>
        <dbReference type="ARBA" id="ARBA00022714"/>
    </source>
</evidence>
<dbReference type="EMBL" id="CAADRM010000002">
    <property type="protein sequence ID" value="VFU11235.1"/>
    <property type="molecule type" value="Genomic_DNA"/>
</dbReference>
<dbReference type="Pfam" id="PF01257">
    <property type="entry name" value="2Fe-2S_thioredx"/>
    <property type="match status" value="1"/>
</dbReference>
<protein>
    <submittedName>
        <fullName evidence="7">NADH-quinone oxidoreductase subunit E 2</fullName>
    </submittedName>
</protein>
<evidence type="ECO:0000256" key="3">
    <source>
        <dbReference type="ARBA" id="ARBA00022723"/>
    </source>
</evidence>
<dbReference type="InterPro" id="IPR042128">
    <property type="entry name" value="NuoE_dom"/>
</dbReference>
<sequence length="158" mass="17236">MAGAKVSKKTDSTAIIDPAKRAMLLAALYIAQEQKGYLTRDALHQVAKRLGLTDSEVYSTASFYTLFRMEPVGRYVIQVCEGLSCYLNDGAERVVEYVGAKLGIKPGETTSDGRFTLETVQCLASCGTAPAMRVNDQLYENLSPASIDDILERLMGEV</sequence>
<gene>
    <name evidence="7" type="primary">nuoE</name>
    <name evidence="7" type="ORF">SCFA_100025</name>
</gene>
<evidence type="ECO:0000313" key="7">
    <source>
        <dbReference type="EMBL" id="VFU11235.1"/>
    </source>
</evidence>
<dbReference type="PROSITE" id="PS01099">
    <property type="entry name" value="COMPLEX1_24K"/>
    <property type="match status" value="1"/>
</dbReference>
<organism evidence="7">
    <name type="scientific">anaerobic digester metagenome</name>
    <dbReference type="NCBI Taxonomy" id="1263854"/>
    <lineage>
        <taxon>unclassified sequences</taxon>
        <taxon>metagenomes</taxon>
        <taxon>ecological metagenomes</taxon>
    </lineage>
</organism>
<dbReference type="PIRSF" id="PIRSF000216">
    <property type="entry name" value="NADH_DH_24kDa"/>
    <property type="match status" value="1"/>
</dbReference>
<evidence type="ECO:0000256" key="5">
    <source>
        <dbReference type="ARBA" id="ARBA00023014"/>
    </source>
</evidence>
<dbReference type="AlphaFoldDB" id="A0A485LTQ7"/>
<dbReference type="NCBIfam" id="NF005722">
    <property type="entry name" value="PRK07539.1-2"/>
    <property type="match status" value="1"/>
</dbReference>
<dbReference type="PANTHER" id="PTHR10371:SF3">
    <property type="entry name" value="NADH DEHYDROGENASE [UBIQUINONE] FLAVOPROTEIN 2, MITOCHONDRIAL"/>
    <property type="match status" value="1"/>
</dbReference>
<evidence type="ECO:0000256" key="1">
    <source>
        <dbReference type="ARBA" id="ARBA00010643"/>
    </source>
</evidence>
<dbReference type="SUPFAM" id="SSF52833">
    <property type="entry name" value="Thioredoxin-like"/>
    <property type="match status" value="1"/>
</dbReference>
<keyword evidence="2" id="KW-0001">2Fe-2S</keyword>
<dbReference type="InterPro" id="IPR002023">
    <property type="entry name" value="NuoE-like"/>
</dbReference>
<dbReference type="CDD" id="cd03064">
    <property type="entry name" value="TRX_Fd_NuoE"/>
    <property type="match status" value="1"/>
</dbReference>
<dbReference type="PANTHER" id="PTHR10371">
    <property type="entry name" value="NADH DEHYDROGENASE UBIQUINONE FLAVOPROTEIN 2, MITOCHONDRIAL"/>
    <property type="match status" value="1"/>
</dbReference>
<dbReference type="NCBIfam" id="TIGR01958">
    <property type="entry name" value="nuoE_fam"/>
    <property type="match status" value="1"/>
</dbReference>
<dbReference type="FunFam" id="1.10.10.1590:FF:000001">
    <property type="entry name" value="NADH-quinone oxidoreductase subunit E"/>
    <property type="match status" value="1"/>
</dbReference>
<dbReference type="GO" id="GO:0003954">
    <property type="term" value="F:NADH dehydrogenase activity"/>
    <property type="evidence" value="ECO:0007669"/>
    <property type="project" value="TreeGrafter"/>
</dbReference>
<name>A0A485LTQ7_9ZZZZ</name>
<keyword evidence="3" id="KW-0479">Metal-binding</keyword>
<dbReference type="Gene3D" id="1.10.10.1590">
    <property type="entry name" value="NADH-quinone oxidoreductase subunit E"/>
    <property type="match status" value="1"/>
</dbReference>
<dbReference type="InterPro" id="IPR036249">
    <property type="entry name" value="Thioredoxin-like_sf"/>
</dbReference>
<evidence type="ECO:0000256" key="4">
    <source>
        <dbReference type="ARBA" id="ARBA00023004"/>
    </source>
</evidence>
<dbReference type="InterPro" id="IPR041921">
    <property type="entry name" value="NuoE_N"/>
</dbReference>
<dbReference type="Gene3D" id="3.40.30.10">
    <property type="entry name" value="Glutaredoxin"/>
    <property type="match status" value="1"/>
</dbReference>
<evidence type="ECO:0000256" key="6">
    <source>
        <dbReference type="ARBA" id="ARBA00034078"/>
    </source>
</evidence>
<keyword evidence="5" id="KW-0411">Iron-sulfur</keyword>
<comment type="cofactor">
    <cofactor evidence="6">
        <name>[2Fe-2S] cluster</name>
        <dbReference type="ChEBI" id="CHEBI:190135"/>
    </cofactor>
</comment>
<reference evidence="7" key="1">
    <citation type="submission" date="2019-03" db="EMBL/GenBank/DDBJ databases">
        <authorList>
            <person name="Hao L."/>
        </authorList>
    </citation>
    <scope>NUCLEOTIDE SEQUENCE</scope>
</reference>
<dbReference type="GO" id="GO:0051537">
    <property type="term" value="F:2 iron, 2 sulfur cluster binding"/>
    <property type="evidence" value="ECO:0007669"/>
    <property type="project" value="UniProtKB-KW"/>
</dbReference>
<accession>A0A485LTQ7</accession>
<dbReference type="GO" id="GO:0046872">
    <property type="term" value="F:metal ion binding"/>
    <property type="evidence" value="ECO:0007669"/>
    <property type="project" value="UniProtKB-KW"/>
</dbReference>
<proteinExistence type="inferred from homology"/>
<keyword evidence="4" id="KW-0408">Iron</keyword>
<comment type="similarity">
    <text evidence="1">Belongs to the complex I 24 kDa subunit family.</text>
</comment>